<comment type="caution">
    <text evidence="2">The sequence shown here is derived from an EMBL/GenBank/DDBJ whole genome shotgun (WGS) entry which is preliminary data.</text>
</comment>
<keyword evidence="1" id="KW-0812">Transmembrane</keyword>
<keyword evidence="1" id="KW-1133">Transmembrane helix</keyword>
<keyword evidence="3" id="KW-1185">Reference proteome</keyword>
<name>A0A0B2V0N6_TOXCA</name>
<feature type="transmembrane region" description="Helical" evidence="1">
    <location>
        <begin position="235"/>
        <end position="258"/>
    </location>
</feature>
<accession>A0A0B2V0N6</accession>
<dbReference type="Gene3D" id="1.20.1070.10">
    <property type="entry name" value="Rhodopsin 7-helix transmembrane proteins"/>
    <property type="match status" value="1"/>
</dbReference>
<dbReference type="Pfam" id="PF10317">
    <property type="entry name" value="7TM_GPCR_Srd"/>
    <property type="match status" value="1"/>
</dbReference>
<protein>
    <submittedName>
        <fullName evidence="2">Uncharacterized protein</fullName>
    </submittedName>
</protein>
<feature type="transmembrane region" description="Helical" evidence="1">
    <location>
        <begin position="87"/>
        <end position="116"/>
    </location>
</feature>
<dbReference type="SUPFAM" id="SSF81321">
    <property type="entry name" value="Family A G protein-coupled receptor-like"/>
    <property type="match status" value="1"/>
</dbReference>
<organism evidence="2 3">
    <name type="scientific">Toxocara canis</name>
    <name type="common">Canine roundworm</name>
    <dbReference type="NCBI Taxonomy" id="6265"/>
    <lineage>
        <taxon>Eukaryota</taxon>
        <taxon>Metazoa</taxon>
        <taxon>Ecdysozoa</taxon>
        <taxon>Nematoda</taxon>
        <taxon>Chromadorea</taxon>
        <taxon>Rhabditida</taxon>
        <taxon>Spirurina</taxon>
        <taxon>Ascaridomorpha</taxon>
        <taxon>Ascaridoidea</taxon>
        <taxon>Toxocaridae</taxon>
        <taxon>Toxocara</taxon>
    </lineage>
</organism>
<dbReference type="InterPro" id="IPR019421">
    <property type="entry name" value="7TM_GPCR_serpentine_rcpt_Srd"/>
</dbReference>
<dbReference type="EMBL" id="JPKZ01002784">
    <property type="protein sequence ID" value="KHN75034.1"/>
    <property type="molecule type" value="Genomic_DNA"/>
</dbReference>
<keyword evidence="1" id="KW-0472">Membrane</keyword>
<sequence>MALFAVIIYVNNLLTTIIGILANITVLVLAFFVRDRNANDVRMSLAAHAVTDLTLTIVYTALQLGVVIQDGSAILLIIGPITQLVVWISRCLFTIFCFLIKVNIMLLPIGFLYRYVIICRKDHLMHLFTWRYFVPICVALVLYSISLEAMLQPFLHFWKGSIKSGEYKDLGDPILIDIQRGAGPILLAYCVLLCVTAVLSYALVIFCAQQTFKMLTAATLSDPTRRLQKEVTTGMILQAVLPLVFNTLPMVCLLFLIISPIEIDCYGTLLFALLYWQPCVHPLLSLYFVRPFREVIIRRVIFVKPNNTGTTVVRSEMFKKSYFPSRMHR</sequence>
<feature type="transmembrane region" description="Helical" evidence="1">
    <location>
        <begin position="6"/>
        <end position="33"/>
    </location>
</feature>
<feature type="transmembrane region" description="Helical" evidence="1">
    <location>
        <begin position="45"/>
        <end position="67"/>
    </location>
</feature>
<evidence type="ECO:0000256" key="1">
    <source>
        <dbReference type="SAM" id="Phobius"/>
    </source>
</evidence>
<dbReference type="PANTHER" id="PTHR22943">
    <property type="entry name" value="7-TRANSMEMBRANE DOMAIN RECEPTOR C.ELEGANS"/>
    <property type="match status" value="1"/>
</dbReference>
<gene>
    <name evidence="2" type="ORF">Tcan_12613</name>
</gene>
<dbReference type="OrthoDB" id="5789179at2759"/>
<dbReference type="Proteomes" id="UP000031036">
    <property type="component" value="Unassembled WGS sequence"/>
</dbReference>
<evidence type="ECO:0000313" key="2">
    <source>
        <dbReference type="EMBL" id="KHN75034.1"/>
    </source>
</evidence>
<dbReference type="PANTHER" id="PTHR22943:SF248">
    <property type="entry name" value="SEVEN TM RECEPTOR"/>
    <property type="match status" value="1"/>
</dbReference>
<feature type="transmembrane region" description="Helical" evidence="1">
    <location>
        <begin position="270"/>
        <end position="289"/>
    </location>
</feature>
<proteinExistence type="predicted"/>
<dbReference type="AlphaFoldDB" id="A0A0B2V0N6"/>
<evidence type="ECO:0000313" key="3">
    <source>
        <dbReference type="Proteomes" id="UP000031036"/>
    </source>
</evidence>
<feature type="transmembrane region" description="Helical" evidence="1">
    <location>
        <begin position="128"/>
        <end position="146"/>
    </location>
</feature>
<reference evidence="2 3" key="1">
    <citation type="submission" date="2014-11" db="EMBL/GenBank/DDBJ databases">
        <title>Genetic blueprint of the zoonotic pathogen Toxocara canis.</title>
        <authorList>
            <person name="Zhu X.-Q."/>
            <person name="Korhonen P.K."/>
            <person name="Cai H."/>
            <person name="Young N.D."/>
            <person name="Nejsum P."/>
            <person name="von Samson-Himmelstjerna G."/>
            <person name="Boag P.R."/>
            <person name="Tan P."/>
            <person name="Li Q."/>
            <person name="Min J."/>
            <person name="Yang Y."/>
            <person name="Wang X."/>
            <person name="Fang X."/>
            <person name="Hall R.S."/>
            <person name="Hofmann A."/>
            <person name="Sternberg P.W."/>
            <person name="Jex A.R."/>
            <person name="Gasser R.B."/>
        </authorList>
    </citation>
    <scope>NUCLEOTIDE SEQUENCE [LARGE SCALE GENOMIC DNA]</scope>
    <source>
        <strain evidence="2">PN_DK_2014</strain>
    </source>
</reference>
<feature type="transmembrane region" description="Helical" evidence="1">
    <location>
        <begin position="186"/>
        <end position="208"/>
    </location>
</feature>
<dbReference type="OMA" id="SWTWICE"/>
<dbReference type="STRING" id="6265.A0A0B2V0N6"/>